<feature type="transmembrane region" description="Helical" evidence="6">
    <location>
        <begin position="398"/>
        <end position="417"/>
    </location>
</feature>
<reference evidence="8" key="1">
    <citation type="journal article" date="2014" name="Genome Announc.">
        <title>Genome Sequence of Arthrobacter siccitolerans 4J27, a Xeroprotectant-Producing Desiccation-Tolerant Microorganism.</title>
        <authorList>
            <person name="Manzanera M."/>
            <person name="Santa-Cruz-Calvo L."/>
            <person name="Vilchez J.I."/>
            <person name="Garcia-Fontana C."/>
            <person name="Silva-Castro G.A."/>
            <person name="Calvo C."/>
            <person name="Gonzalez-Lopez J."/>
        </authorList>
    </citation>
    <scope>NUCLEOTIDE SEQUENCE [LARGE SCALE GENOMIC DNA]</scope>
    <source>
        <strain evidence="8">4J27</strain>
    </source>
</reference>
<feature type="transmembrane region" description="Helical" evidence="6">
    <location>
        <begin position="429"/>
        <end position="451"/>
    </location>
</feature>
<proteinExistence type="predicted"/>
<feature type="transmembrane region" description="Helical" evidence="6">
    <location>
        <begin position="177"/>
        <end position="199"/>
    </location>
</feature>
<feature type="transmembrane region" description="Helical" evidence="6">
    <location>
        <begin position="102"/>
        <end position="127"/>
    </location>
</feature>
<dbReference type="EMBL" id="CAQI01000033">
    <property type="protein sequence ID" value="CCQ45233.1"/>
    <property type="molecule type" value="Genomic_DNA"/>
</dbReference>
<name>A0A024GZM8_9MICC</name>
<dbReference type="PIRSF" id="PIRSF006060">
    <property type="entry name" value="AA_transporter"/>
    <property type="match status" value="1"/>
</dbReference>
<evidence type="ECO:0000256" key="2">
    <source>
        <dbReference type="ARBA" id="ARBA00022475"/>
    </source>
</evidence>
<evidence type="ECO:0000313" key="7">
    <source>
        <dbReference type="EMBL" id="CCQ45233.1"/>
    </source>
</evidence>
<protein>
    <submittedName>
        <fullName evidence="7">Amino acid permease family protein</fullName>
    </submittedName>
</protein>
<comment type="caution">
    <text evidence="7">The sequence shown here is derived from an EMBL/GenBank/DDBJ whole genome shotgun (WGS) entry which is preliminary data.</text>
</comment>
<evidence type="ECO:0000256" key="6">
    <source>
        <dbReference type="SAM" id="Phobius"/>
    </source>
</evidence>
<dbReference type="STRING" id="861266.ARTSIC4J27_1168"/>
<evidence type="ECO:0000256" key="3">
    <source>
        <dbReference type="ARBA" id="ARBA00022692"/>
    </source>
</evidence>
<keyword evidence="3 6" id="KW-0812">Transmembrane</keyword>
<feature type="transmembrane region" description="Helical" evidence="6">
    <location>
        <begin position="263"/>
        <end position="287"/>
    </location>
</feature>
<dbReference type="OrthoDB" id="138827at2"/>
<feature type="transmembrane region" description="Helical" evidence="6">
    <location>
        <begin position="315"/>
        <end position="336"/>
    </location>
</feature>
<feature type="transmembrane region" description="Helical" evidence="6">
    <location>
        <begin position="219"/>
        <end position="242"/>
    </location>
</feature>
<feature type="transmembrane region" description="Helical" evidence="6">
    <location>
        <begin position="463"/>
        <end position="490"/>
    </location>
</feature>
<keyword evidence="8" id="KW-1185">Reference proteome</keyword>
<feature type="transmembrane region" description="Helical" evidence="6">
    <location>
        <begin position="62"/>
        <end position="81"/>
    </location>
</feature>
<keyword evidence="2" id="KW-1003">Cell membrane</keyword>
<feature type="transmembrane region" description="Helical" evidence="6">
    <location>
        <begin position="147"/>
        <end position="165"/>
    </location>
</feature>
<dbReference type="Pfam" id="PF13520">
    <property type="entry name" value="AA_permease_2"/>
    <property type="match status" value="1"/>
</dbReference>
<keyword evidence="5 6" id="KW-0472">Membrane</keyword>
<accession>A0A024GZM8</accession>
<keyword evidence="4 6" id="KW-1133">Transmembrane helix</keyword>
<dbReference type="PANTHER" id="PTHR42770:SF7">
    <property type="entry name" value="MEMBRANE PROTEIN"/>
    <property type="match status" value="1"/>
</dbReference>
<evidence type="ECO:0000256" key="4">
    <source>
        <dbReference type="ARBA" id="ARBA00022989"/>
    </source>
</evidence>
<sequence length="501" mass="52798">MSTEITTAGGPGGAPGTGVPAKGLRAGILDLGDSVMLGLASTAPVYSLAATLGLIVAVNGDYTPLILLIGFIPVLFIAYAFRELNSAIPDCGTTFTWSRRAFGPWAGWLGGWGVALAGIIVLANLAQVAGQYLWLLVGDGSLAENKVLVTATGVLFIAVMTLVNYRGIRLGEHVQRVLTYVQYISLGIFALAIVVGILQGSASGETTIQPFDFEWFNPAGAFADPGAVVHGALLALFIYWGWDTCLAVNEETENPSTTPGRGAVISAFVLVAIYVSVALLVMMYATIGDEGIGLGNEANQDDVFLAMKDVVLGPWGWLIIVAVLASVLSSTQTTILPTARGALSMGVHGALPAKFGEVHPKNQTPGFSTQVMGGAAIAYYVAMSFLSENLLSDSISAISLFIAFYYALTGFACFWYFRNTLQQSTRNLWFRGILPLVGALLLTAAFFVSAVQMWDPAYGDTQIFGVGGAFISGVVLLALGVVLAIVCRFLPATRSYFVGKP</sequence>
<evidence type="ECO:0000256" key="5">
    <source>
        <dbReference type="ARBA" id="ARBA00023136"/>
    </source>
</evidence>
<dbReference type="PANTHER" id="PTHR42770">
    <property type="entry name" value="AMINO ACID TRANSPORTER-RELATED"/>
    <property type="match status" value="1"/>
</dbReference>
<feature type="transmembrane region" description="Helical" evidence="6">
    <location>
        <begin position="367"/>
        <end position="386"/>
    </location>
</feature>
<comment type="subcellular location">
    <subcellularLocation>
        <location evidence="1">Cell membrane</location>
        <topology evidence="1">Multi-pass membrane protein</topology>
    </subcellularLocation>
</comment>
<evidence type="ECO:0000313" key="8">
    <source>
        <dbReference type="Proteomes" id="UP000035722"/>
    </source>
</evidence>
<dbReference type="AlphaFoldDB" id="A0A024GZM8"/>
<dbReference type="RefSeq" id="WP_050054249.1">
    <property type="nucleotide sequence ID" value="NZ_CAQI01000033.1"/>
</dbReference>
<dbReference type="Proteomes" id="UP000035722">
    <property type="component" value="Unassembled WGS sequence"/>
</dbReference>
<dbReference type="InterPro" id="IPR050367">
    <property type="entry name" value="APC_superfamily"/>
</dbReference>
<dbReference type="GO" id="GO:0005886">
    <property type="term" value="C:plasma membrane"/>
    <property type="evidence" value="ECO:0007669"/>
    <property type="project" value="UniProtKB-SubCell"/>
</dbReference>
<dbReference type="GO" id="GO:0022857">
    <property type="term" value="F:transmembrane transporter activity"/>
    <property type="evidence" value="ECO:0007669"/>
    <property type="project" value="InterPro"/>
</dbReference>
<gene>
    <name evidence="7" type="primary">potE</name>
    <name evidence="7" type="ORF">ARTSIC4J27_1168</name>
</gene>
<dbReference type="InterPro" id="IPR002293">
    <property type="entry name" value="AA/rel_permease1"/>
</dbReference>
<organism evidence="7 8">
    <name type="scientific">Pseudarthrobacter siccitolerans</name>
    <dbReference type="NCBI Taxonomy" id="861266"/>
    <lineage>
        <taxon>Bacteria</taxon>
        <taxon>Bacillati</taxon>
        <taxon>Actinomycetota</taxon>
        <taxon>Actinomycetes</taxon>
        <taxon>Micrococcales</taxon>
        <taxon>Micrococcaceae</taxon>
        <taxon>Pseudarthrobacter</taxon>
    </lineage>
</organism>
<feature type="transmembrane region" description="Helical" evidence="6">
    <location>
        <begin position="35"/>
        <end position="56"/>
    </location>
</feature>
<dbReference type="Gene3D" id="1.20.1740.10">
    <property type="entry name" value="Amino acid/polyamine transporter I"/>
    <property type="match status" value="1"/>
</dbReference>
<evidence type="ECO:0000256" key="1">
    <source>
        <dbReference type="ARBA" id="ARBA00004651"/>
    </source>
</evidence>